<feature type="signal peptide" evidence="4">
    <location>
        <begin position="1"/>
        <end position="21"/>
    </location>
</feature>
<keyword evidence="4" id="KW-0732">Signal</keyword>
<dbReference type="PANTHER" id="PTHR30203:SF24">
    <property type="entry name" value="BLR4935 PROTEIN"/>
    <property type="match status" value="1"/>
</dbReference>
<dbReference type="Pfam" id="PF02321">
    <property type="entry name" value="OEP"/>
    <property type="match status" value="2"/>
</dbReference>
<dbReference type="EMBL" id="AP025591">
    <property type="protein sequence ID" value="BDG05102.1"/>
    <property type="molecule type" value="Genomic_DNA"/>
</dbReference>
<protein>
    <submittedName>
        <fullName evidence="5">Divalent cation transporter</fullName>
    </submittedName>
</protein>
<evidence type="ECO:0000313" key="5">
    <source>
        <dbReference type="EMBL" id="BDG05102.1"/>
    </source>
</evidence>
<proteinExistence type="inferred from homology"/>
<comment type="similarity">
    <text evidence="1">Belongs to the outer membrane factor (OMF) (TC 1.B.17) family.</text>
</comment>
<gene>
    <name evidence="5" type="ORF">AMOR_40980</name>
</gene>
<organism evidence="5 6">
    <name type="scientific">Anaeromyxobacter oryzae</name>
    <dbReference type="NCBI Taxonomy" id="2918170"/>
    <lineage>
        <taxon>Bacteria</taxon>
        <taxon>Pseudomonadati</taxon>
        <taxon>Myxococcota</taxon>
        <taxon>Myxococcia</taxon>
        <taxon>Myxococcales</taxon>
        <taxon>Cystobacterineae</taxon>
        <taxon>Anaeromyxobacteraceae</taxon>
        <taxon>Anaeromyxobacter</taxon>
    </lineage>
</organism>
<evidence type="ECO:0000256" key="4">
    <source>
        <dbReference type="SAM" id="SignalP"/>
    </source>
</evidence>
<dbReference type="PANTHER" id="PTHR30203">
    <property type="entry name" value="OUTER MEMBRANE CATION EFFLUX PROTEIN"/>
    <property type="match status" value="1"/>
</dbReference>
<dbReference type="SUPFAM" id="SSF56954">
    <property type="entry name" value="Outer membrane efflux proteins (OEP)"/>
    <property type="match status" value="1"/>
</dbReference>
<feature type="chain" id="PRO_5046765656" evidence="4">
    <location>
        <begin position="22"/>
        <end position="407"/>
    </location>
</feature>
<evidence type="ECO:0000256" key="2">
    <source>
        <dbReference type="SAM" id="Coils"/>
    </source>
</evidence>
<dbReference type="Gene3D" id="1.20.1600.10">
    <property type="entry name" value="Outer membrane efflux proteins (OEP)"/>
    <property type="match status" value="1"/>
</dbReference>
<evidence type="ECO:0000256" key="3">
    <source>
        <dbReference type="SAM" id="MobiDB-lite"/>
    </source>
</evidence>
<name>A0ABN6MVV6_9BACT</name>
<feature type="coiled-coil region" evidence="2">
    <location>
        <begin position="108"/>
        <end position="205"/>
    </location>
</feature>
<evidence type="ECO:0000313" key="6">
    <source>
        <dbReference type="Proteomes" id="UP001162891"/>
    </source>
</evidence>
<dbReference type="InterPro" id="IPR003423">
    <property type="entry name" value="OMP_efflux"/>
</dbReference>
<dbReference type="InterPro" id="IPR010131">
    <property type="entry name" value="MdtP/NodT-like"/>
</dbReference>
<feature type="region of interest" description="Disordered" evidence="3">
    <location>
        <begin position="47"/>
        <end position="86"/>
    </location>
</feature>
<accession>A0ABN6MVV6</accession>
<reference evidence="6" key="1">
    <citation type="journal article" date="2022" name="Int. J. Syst. Evol. Microbiol.">
        <title>Anaeromyxobacter oryzae sp. nov., Anaeromyxobacter diazotrophicus sp. nov. and Anaeromyxobacter paludicola sp. nov., isolated from paddy soils.</title>
        <authorList>
            <person name="Itoh H."/>
            <person name="Xu Z."/>
            <person name="Mise K."/>
            <person name="Masuda Y."/>
            <person name="Ushijima N."/>
            <person name="Hayakawa C."/>
            <person name="Shiratori Y."/>
            <person name="Senoo K."/>
        </authorList>
    </citation>
    <scope>NUCLEOTIDE SEQUENCE [LARGE SCALE GENOMIC DNA]</scope>
    <source>
        <strain evidence="6">Red232</strain>
    </source>
</reference>
<keyword evidence="6" id="KW-1185">Reference proteome</keyword>
<dbReference type="Proteomes" id="UP001162891">
    <property type="component" value="Chromosome"/>
</dbReference>
<evidence type="ECO:0000256" key="1">
    <source>
        <dbReference type="ARBA" id="ARBA00007613"/>
    </source>
</evidence>
<keyword evidence="2" id="KW-0175">Coiled coil</keyword>
<sequence>MSAHRRWACALVLAYGAPALAQGAPPAPPPLRWGDVAAAIERDPRIAASRSRVRSAEGGLSAARTPPNPELEATAGRGSAREGSASRNEWGLALTIPLEWMARRGPEIDAARATVDEAAAEAQMLRAEVTAELWRLHVRAGYAQAEVETLEATEQQVEALTRLVRRRVEAGEGRPVEVPRVELELERVRNEVAAARAARDGALAQLGAWLGVSIQRVELPASPLPPGSIALPVELARHPRLRAALARAEAARAEATVARRSRIPGVSVGAFYASELDREAVGGRVALELPLWDWKSGRVQRAEATAAAEACRADAEGRALAAALAEAFASCGRARAIADRQQTSILPRAEESARTLERTFQLGETGILDVIDARRVLLQARRELLSSARERDVECGALVLLSGRELP</sequence>
<dbReference type="RefSeq" id="WP_248353645.1">
    <property type="nucleotide sequence ID" value="NZ_AP025591.1"/>
</dbReference>